<evidence type="ECO:0000313" key="1">
    <source>
        <dbReference type="EMBL" id="KAF9783537.1"/>
    </source>
</evidence>
<protein>
    <submittedName>
        <fullName evidence="1">Uncharacterized protein</fullName>
    </submittedName>
</protein>
<dbReference type="AlphaFoldDB" id="A0A9P6HBP0"/>
<name>A0A9P6HBP0_9AGAM</name>
<dbReference type="Gene3D" id="2.80.10.50">
    <property type="match status" value="1"/>
</dbReference>
<dbReference type="OrthoDB" id="3228793at2759"/>
<gene>
    <name evidence="1" type="ORF">BJ322DRAFT_159917</name>
</gene>
<evidence type="ECO:0000313" key="2">
    <source>
        <dbReference type="Proteomes" id="UP000736335"/>
    </source>
</evidence>
<reference evidence="1" key="2">
    <citation type="submission" date="2020-11" db="EMBL/GenBank/DDBJ databases">
        <authorList>
            <consortium name="DOE Joint Genome Institute"/>
            <person name="Kuo A."/>
            <person name="Miyauchi S."/>
            <person name="Kiss E."/>
            <person name="Drula E."/>
            <person name="Kohler A."/>
            <person name="Sanchez-Garcia M."/>
            <person name="Andreopoulos B."/>
            <person name="Barry K.W."/>
            <person name="Bonito G."/>
            <person name="Buee M."/>
            <person name="Carver A."/>
            <person name="Chen C."/>
            <person name="Cichocki N."/>
            <person name="Clum A."/>
            <person name="Culley D."/>
            <person name="Crous P.W."/>
            <person name="Fauchery L."/>
            <person name="Girlanda M."/>
            <person name="Hayes R."/>
            <person name="Keri Z."/>
            <person name="Labutti K."/>
            <person name="Lipzen A."/>
            <person name="Lombard V."/>
            <person name="Magnuson J."/>
            <person name="Maillard F."/>
            <person name="Morin E."/>
            <person name="Murat C."/>
            <person name="Nolan M."/>
            <person name="Ohm R."/>
            <person name="Pangilinan J."/>
            <person name="Pereira M."/>
            <person name="Perotto S."/>
            <person name="Peter M."/>
            <person name="Riley R."/>
            <person name="Sitrit Y."/>
            <person name="Stielow B."/>
            <person name="Szollosi G."/>
            <person name="Zifcakova L."/>
            <person name="Stursova M."/>
            <person name="Spatafora J.W."/>
            <person name="Tedersoo L."/>
            <person name="Vaario L.-M."/>
            <person name="Yamada A."/>
            <person name="Yan M."/>
            <person name="Wang P."/>
            <person name="Xu J."/>
            <person name="Bruns T."/>
            <person name="Baldrian P."/>
            <person name="Vilgalys R."/>
            <person name="Henrissat B."/>
            <person name="Grigoriev I.V."/>
            <person name="Hibbett D."/>
            <person name="Nagy L.G."/>
            <person name="Martin F.M."/>
        </authorList>
    </citation>
    <scope>NUCLEOTIDE SEQUENCE</scope>
    <source>
        <strain evidence="1">UH-Tt-Lm1</strain>
    </source>
</reference>
<keyword evidence="2" id="KW-1185">Reference proteome</keyword>
<sequence>MSTSLFQGGRLKAGTYKIRNIVSRTYVDTKDDVRELCGRPLTALEDGRGEWEILPLGKGYTIRKAGGSTVAQPDQYCTMLDGIGKGYAVSVSELPVAWKIHTVEDTRYQGFEYVRILWGSTNKVWDLAQWGSESNGTKVQLMEDSKLEPCRIWELVPVRSNNLARNSTPSFFGAQREASAPPYEENDGGHCSTCSHLITEPSDDGFGTTVTEVTTVTTRTKFRLVD</sequence>
<dbReference type="Proteomes" id="UP000736335">
    <property type="component" value="Unassembled WGS sequence"/>
</dbReference>
<comment type="caution">
    <text evidence="1">The sequence shown here is derived from an EMBL/GenBank/DDBJ whole genome shotgun (WGS) entry which is preliminary data.</text>
</comment>
<proteinExistence type="predicted"/>
<reference evidence="1" key="1">
    <citation type="journal article" date="2020" name="Nat. Commun.">
        <title>Large-scale genome sequencing of mycorrhizal fungi provides insights into the early evolution of symbiotic traits.</title>
        <authorList>
            <person name="Miyauchi S."/>
            <person name="Kiss E."/>
            <person name="Kuo A."/>
            <person name="Drula E."/>
            <person name="Kohler A."/>
            <person name="Sanchez-Garcia M."/>
            <person name="Morin E."/>
            <person name="Andreopoulos B."/>
            <person name="Barry K.W."/>
            <person name="Bonito G."/>
            <person name="Buee M."/>
            <person name="Carver A."/>
            <person name="Chen C."/>
            <person name="Cichocki N."/>
            <person name="Clum A."/>
            <person name="Culley D."/>
            <person name="Crous P.W."/>
            <person name="Fauchery L."/>
            <person name="Girlanda M."/>
            <person name="Hayes R.D."/>
            <person name="Keri Z."/>
            <person name="LaButti K."/>
            <person name="Lipzen A."/>
            <person name="Lombard V."/>
            <person name="Magnuson J."/>
            <person name="Maillard F."/>
            <person name="Murat C."/>
            <person name="Nolan M."/>
            <person name="Ohm R.A."/>
            <person name="Pangilinan J."/>
            <person name="Pereira M.F."/>
            <person name="Perotto S."/>
            <person name="Peter M."/>
            <person name="Pfister S."/>
            <person name="Riley R."/>
            <person name="Sitrit Y."/>
            <person name="Stielow J.B."/>
            <person name="Szollosi G."/>
            <person name="Zifcakova L."/>
            <person name="Stursova M."/>
            <person name="Spatafora J.W."/>
            <person name="Tedersoo L."/>
            <person name="Vaario L.M."/>
            <person name="Yamada A."/>
            <person name="Yan M."/>
            <person name="Wang P."/>
            <person name="Xu J."/>
            <person name="Bruns T."/>
            <person name="Baldrian P."/>
            <person name="Vilgalys R."/>
            <person name="Dunand C."/>
            <person name="Henrissat B."/>
            <person name="Grigoriev I.V."/>
            <person name="Hibbett D."/>
            <person name="Nagy L.G."/>
            <person name="Martin F.M."/>
        </authorList>
    </citation>
    <scope>NUCLEOTIDE SEQUENCE</scope>
    <source>
        <strain evidence="1">UH-Tt-Lm1</strain>
    </source>
</reference>
<organism evidence="1 2">
    <name type="scientific">Thelephora terrestris</name>
    <dbReference type="NCBI Taxonomy" id="56493"/>
    <lineage>
        <taxon>Eukaryota</taxon>
        <taxon>Fungi</taxon>
        <taxon>Dikarya</taxon>
        <taxon>Basidiomycota</taxon>
        <taxon>Agaricomycotina</taxon>
        <taxon>Agaricomycetes</taxon>
        <taxon>Thelephorales</taxon>
        <taxon>Thelephoraceae</taxon>
        <taxon>Thelephora</taxon>
    </lineage>
</organism>
<accession>A0A9P6HBP0</accession>
<dbReference type="EMBL" id="WIUZ02000010">
    <property type="protein sequence ID" value="KAF9783537.1"/>
    <property type="molecule type" value="Genomic_DNA"/>
</dbReference>